<dbReference type="Pfam" id="PF01425">
    <property type="entry name" value="Amidase"/>
    <property type="match status" value="1"/>
</dbReference>
<dbReference type="AlphaFoldDB" id="A0A370NQY7"/>
<dbReference type="PANTHER" id="PTHR11895:SF76">
    <property type="entry name" value="INDOLEACETAMIDE HYDROLASE"/>
    <property type="match status" value="1"/>
</dbReference>
<dbReference type="Gene3D" id="3.90.1300.10">
    <property type="entry name" value="Amidase signature (AS) domain"/>
    <property type="match status" value="1"/>
</dbReference>
<dbReference type="InterPro" id="IPR036928">
    <property type="entry name" value="AS_sf"/>
</dbReference>
<dbReference type="PANTHER" id="PTHR11895">
    <property type="entry name" value="TRANSAMIDASE"/>
    <property type="match status" value="1"/>
</dbReference>
<reference evidence="4" key="1">
    <citation type="submission" date="2018-06" db="EMBL/GenBank/DDBJ databases">
        <authorList>
            <person name="Feng T."/>
            <person name="Jeon C.O."/>
        </authorList>
    </citation>
    <scope>NUCLEOTIDE SEQUENCE [LARGE SCALE GENOMIC DNA]</scope>
    <source>
        <strain evidence="4">S23</strain>
    </source>
</reference>
<dbReference type="PROSITE" id="PS00571">
    <property type="entry name" value="AMIDASES"/>
    <property type="match status" value="1"/>
</dbReference>
<organism evidence="3 4">
    <name type="scientific">Cupriavidus lacunae</name>
    <dbReference type="NCBI Taxonomy" id="2666307"/>
    <lineage>
        <taxon>Bacteria</taxon>
        <taxon>Pseudomonadati</taxon>
        <taxon>Pseudomonadota</taxon>
        <taxon>Betaproteobacteria</taxon>
        <taxon>Burkholderiales</taxon>
        <taxon>Burkholderiaceae</taxon>
        <taxon>Cupriavidus</taxon>
    </lineage>
</organism>
<sequence length="527" mass="56384">MAGAALTTAAAGSAASAISRPAAAAPASAGGNPAGRAADGAPDPIVMMPAWQLSREIHARRVSCREVMTAYLAHIERVNPATNAIVALRERDVLLQEAAAADQALAGGRSAGWMHGMPQAPKDLALTRGIRTTFGSPIFKDNVPTTDAIIVERARKAGAILIGKTNTPEFGLGSQTFNPVYGATRNPYDTTRCAGGSSGGAAAALAMRMLPVADGSDFGGSLRNPAGYCNVYGFRPSMGRVPYGPTPEVFMQQLGYEGPMGRTVADVALLLATQAGPDPRTPLALERDAVLAGLTPDNVMAALAANLKGKRVAWLGNWDGYLSMEDGILPLCEQALQAFPAFGVSVEAIKPPFAPERLWKTWLVHRHFLVGNGMLPFYRDPAKRALLKPEAVWEIEGALKLSASDIYAASADRSAWAQALQQVFANHDFIAVPTAQVFPFDVREPWPKAIAGRQMDTYHRWMEVVFPWTLSGCPVISVPVGFSRDGLPMGMQLVGRPHDDLGVLRLARAYEQERDWVGRHLPRAMMA</sequence>
<evidence type="ECO:0000256" key="1">
    <source>
        <dbReference type="SAM" id="SignalP"/>
    </source>
</evidence>
<evidence type="ECO:0000259" key="2">
    <source>
        <dbReference type="Pfam" id="PF01425"/>
    </source>
</evidence>
<comment type="caution">
    <text evidence="3">The sequence shown here is derived from an EMBL/GenBank/DDBJ whole genome shotgun (WGS) entry which is preliminary data.</text>
</comment>
<feature type="domain" description="Amidase" evidence="2">
    <location>
        <begin position="66"/>
        <end position="503"/>
    </location>
</feature>
<feature type="signal peptide" evidence="1">
    <location>
        <begin position="1"/>
        <end position="24"/>
    </location>
</feature>
<evidence type="ECO:0000313" key="4">
    <source>
        <dbReference type="Proteomes" id="UP000255165"/>
    </source>
</evidence>
<keyword evidence="1" id="KW-0732">Signal</keyword>
<feature type="chain" id="PRO_5016753236" evidence="1">
    <location>
        <begin position="25"/>
        <end position="527"/>
    </location>
</feature>
<accession>A0A370NQY7</accession>
<gene>
    <name evidence="3" type="ORF">DN412_23355</name>
</gene>
<keyword evidence="3" id="KW-0378">Hydrolase</keyword>
<proteinExistence type="predicted"/>
<keyword evidence="4" id="KW-1185">Reference proteome</keyword>
<dbReference type="Proteomes" id="UP000255165">
    <property type="component" value="Unassembled WGS sequence"/>
</dbReference>
<dbReference type="SUPFAM" id="SSF75304">
    <property type="entry name" value="Amidase signature (AS) enzymes"/>
    <property type="match status" value="1"/>
</dbReference>
<dbReference type="EC" id="3.5.1.4" evidence="3"/>
<dbReference type="InterPro" id="IPR020556">
    <property type="entry name" value="Amidase_CS"/>
</dbReference>
<evidence type="ECO:0000313" key="3">
    <source>
        <dbReference type="EMBL" id="RDK07948.1"/>
    </source>
</evidence>
<dbReference type="InterPro" id="IPR023631">
    <property type="entry name" value="Amidase_dom"/>
</dbReference>
<protein>
    <submittedName>
        <fullName evidence="3">Amidase</fullName>
        <ecNumber evidence="3">3.5.1.4</ecNumber>
    </submittedName>
</protein>
<dbReference type="GO" id="GO:0004040">
    <property type="term" value="F:amidase activity"/>
    <property type="evidence" value="ECO:0007669"/>
    <property type="project" value="UniProtKB-EC"/>
</dbReference>
<dbReference type="NCBIfam" id="NF005686">
    <property type="entry name" value="PRK07486.1"/>
    <property type="match status" value="1"/>
</dbReference>
<dbReference type="InterPro" id="IPR000120">
    <property type="entry name" value="Amidase"/>
</dbReference>
<name>A0A370NQY7_9BURK</name>
<dbReference type="EMBL" id="QKWJ01000033">
    <property type="protein sequence ID" value="RDK07948.1"/>
    <property type="molecule type" value="Genomic_DNA"/>
</dbReference>